<proteinExistence type="predicted"/>
<protein>
    <submittedName>
        <fullName evidence="1">Uncharacterized protein</fullName>
    </submittedName>
</protein>
<name>A0ABD2YNR7_9GENT</name>
<sequence length="99" mass="11312">MKGGGFPKLVLWLEKLDLLEWTDTDCDGNCFPCLEKLLLIGGSLKPEIVPPCLVSIPTLEMIKVKTRKENESLVSLVRRIEEEQQSYGNENLKILIDYY</sequence>
<dbReference type="AlphaFoldDB" id="A0ABD2YNR7"/>
<accession>A0ABD2YNR7</accession>
<gene>
    <name evidence="1" type="ORF">ACH5RR_028423</name>
</gene>
<dbReference type="Proteomes" id="UP001630127">
    <property type="component" value="Unassembled WGS sequence"/>
</dbReference>
<comment type="caution">
    <text evidence="1">The sequence shown here is derived from an EMBL/GenBank/DDBJ whole genome shotgun (WGS) entry which is preliminary data.</text>
</comment>
<evidence type="ECO:0000313" key="1">
    <source>
        <dbReference type="EMBL" id="KAL3509022.1"/>
    </source>
</evidence>
<organism evidence="1 2">
    <name type="scientific">Cinchona calisaya</name>
    <dbReference type="NCBI Taxonomy" id="153742"/>
    <lineage>
        <taxon>Eukaryota</taxon>
        <taxon>Viridiplantae</taxon>
        <taxon>Streptophyta</taxon>
        <taxon>Embryophyta</taxon>
        <taxon>Tracheophyta</taxon>
        <taxon>Spermatophyta</taxon>
        <taxon>Magnoliopsida</taxon>
        <taxon>eudicotyledons</taxon>
        <taxon>Gunneridae</taxon>
        <taxon>Pentapetalae</taxon>
        <taxon>asterids</taxon>
        <taxon>lamiids</taxon>
        <taxon>Gentianales</taxon>
        <taxon>Rubiaceae</taxon>
        <taxon>Cinchonoideae</taxon>
        <taxon>Cinchoneae</taxon>
        <taxon>Cinchona</taxon>
    </lineage>
</organism>
<keyword evidence="2" id="KW-1185">Reference proteome</keyword>
<evidence type="ECO:0000313" key="2">
    <source>
        <dbReference type="Proteomes" id="UP001630127"/>
    </source>
</evidence>
<reference evidence="1 2" key="1">
    <citation type="submission" date="2024-11" db="EMBL/GenBank/DDBJ databases">
        <title>A near-complete genome assembly of Cinchona calisaya.</title>
        <authorList>
            <person name="Lian D.C."/>
            <person name="Zhao X.W."/>
            <person name="Wei L."/>
        </authorList>
    </citation>
    <scope>NUCLEOTIDE SEQUENCE [LARGE SCALE GENOMIC DNA]</scope>
    <source>
        <tissue evidence="1">Nenye</tissue>
    </source>
</reference>
<dbReference type="EMBL" id="JBJUIK010000012">
    <property type="protein sequence ID" value="KAL3509022.1"/>
    <property type="molecule type" value="Genomic_DNA"/>
</dbReference>